<keyword evidence="4 6" id="KW-0067">ATP-binding</keyword>
<evidence type="ECO:0000313" key="7">
    <source>
        <dbReference type="Proteomes" id="UP000037267"/>
    </source>
</evidence>
<keyword evidence="7" id="KW-1185">Reference proteome</keyword>
<evidence type="ECO:0000256" key="3">
    <source>
        <dbReference type="ARBA" id="ARBA00022741"/>
    </source>
</evidence>
<evidence type="ECO:0000256" key="1">
    <source>
        <dbReference type="ARBA" id="ARBA00005417"/>
    </source>
</evidence>
<proteinExistence type="inferred from homology"/>
<dbReference type="SMART" id="SM00382">
    <property type="entry name" value="AAA"/>
    <property type="match status" value="1"/>
</dbReference>
<dbReference type="InterPro" id="IPR017871">
    <property type="entry name" value="ABC_transporter-like_CS"/>
</dbReference>
<name>A0A0L0WAH7_GOTPU</name>
<dbReference type="GO" id="GO:0005524">
    <property type="term" value="F:ATP binding"/>
    <property type="evidence" value="ECO:0007669"/>
    <property type="project" value="UniProtKB-KW"/>
</dbReference>
<dbReference type="GO" id="GO:0016887">
    <property type="term" value="F:ATP hydrolysis activity"/>
    <property type="evidence" value="ECO:0007669"/>
    <property type="project" value="InterPro"/>
</dbReference>
<dbReference type="InterPro" id="IPR027417">
    <property type="entry name" value="P-loop_NTPase"/>
</dbReference>
<evidence type="ECO:0000259" key="5">
    <source>
        <dbReference type="PROSITE" id="PS50893"/>
    </source>
</evidence>
<protein>
    <submittedName>
        <fullName evidence="6">ABC transporter ATP-binding protein</fullName>
    </submittedName>
</protein>
<dbReference type="PROSITE" id="PS00211">
    <property type="entry name" value="ABC_TRANSPORTER_1"/>
    <property type="match status" value="1"/>
</dbReference>
<dbReference type="InterPro" id="IPR003439">
    <property type="entry name" value="ABC_transporter-like_ATP-bd"/>
</dbReference>
<evidence type="ECO:0000313" key="6">
    <source>
        <dbReference type="EMBL" id="KNF08320.1"/>
    </source>
</evidence>
<dbReference type="EMBL" id="LGSS01000008">
    <property type="protein sequence ID" value="KNF08320.1"/>
    <property type="molecule type" value="Genomic_DNA"/>
</dbReference>
<dbReference type="PANTHER" id="PTHR43335">
    <property type="entry name" value="ABC TRANSPORTER, ATP-BINDING PROTEIN"/>
    <property type="match status" value="1"/>
</dbReference>
<sequence>MKLEMLNITRKFSDKVAVNNFSFTMCEGVYGLLGPNGSGKTTLMRILADVLRPTSGKVLVDGINKSDMGEEYRDLLGYLPQDIGYYKNFTPQKFLEYIGALKDINKKEAKERIDTLLEIVGLTNERGKKIKKLSGGMKQRLGIAQALLNDPKILILDEPTVGLDPKERIRFRKLISDISKDRIVILSTHIVSDIEYIAKEIVLIKEGNFIKSSTCKGLLEELNGKVWSITINEESLSDYEANYQIVNMIRKEDGIELRILSNQEVDNTIGIQPNLEDVYMYYFNERVN</sequence>
<dbReference type="PROSITE" id="PS50893">
    <property type="entry name" value="ABC_TRANSPORTER_2"/>
    <property type="match status" value="1"/>
</dbReference>
<dbReference type="Gene3D" id="3.40.50.300">
    <property type="entry name" value="P-loop containing nucleotide triphosphate hydrolases"/>
    <property type="match status" value="1"/>
</dbReference>
<dbReference type="Proteomes" id="UP000037267">
    <property type="component" value="Unassembled WGS sequence"/>
</dbReference>
<keyword evidence="2" id="KW-0813">Transport</keyword>
<evidence type="ECO:0000256" key="4">
    <source>
        <dbReference type="ARBA" id="ARBA00022840"/>
    </source>
</evidence>
<dbReference type="AlphaFoldDB" id="A0A0L0WAH7"/>
<dbReference type="PANTHER" id="PTHR43335:SF2">
    <property type="entry name" value="ABC TRANSPORTER, ATP-BINDING PROTEIN"/>
    <property type="match status" value="1"/>
</dbReference>
<dbReference type="CDD" id="cd03264">
    <property type="entry name" value="ABC_drug_resistance_like"/>
    <property type="match status" value="1"/>
</dbReference>
<dbReference type="RefSeq" id="WP_050355419.1">
    <property type="nucleotide sequence ID" value="NZ_LGSS01000008.1"/>
</dbReference>
<feature type="domain" description="ABC transporter" evidence="5">
    <location>
        <begin position="3"/>
        <end position="231"/>
    </location>
</feature>
<accession>A0A0L0WAH7</accession>
<dbReference type="InterPro" id="IPR003593">
    <property type="entry name" value="AAA+_ATPase"/>
</dbReference>
<dbReference type="STRING" id="1503.CLPU_8c00850"/>
<comment type="similarity">
    <text evidence="1">Belongs to the ABC transporter superfamily.</text>
</comment>
<comment type="caution">
    <text evidence="6">The sequence shown here is derived from an EMBL/GenBank/DDBJ whole genome shotgun (WGS) entry which is preliminary data.</text>
</comment>
<dbReference type="OrthoDB" id="9804819at2"/>
<dbReference type="Pfam" id="PF00005">
    <property type="entry name" value="ABC_tran"/>
    <property type="match status" value="1"/>
</dbReference>
<keyword evidence="3" id="KW-0547">Nucleotide-binding</keyword>
<evidence type="ECO:0000256" key="2">
    <source>
        <dbReference type="ARBA" id="ARBA00022448"/>
    </source>
</evidence>
<dbReference type="SUPFAM" id="SSF52540">
    <property type="entry name" value="P-loop containing nucleoside triphosphate hydrolases"/>
    <property type="match status" value="1"/>
</dbReference>
<organism evidence="6 7">
    <name type="scientific">Gottschalkia purinilytica</name>
    <name type="common">Clostridium purinilyticum</name>
    <dbReference type="NCBI Taxonomy" id="1503"/>
    <lineage>
        <taxon>Bacteria</taxon>
        <taxon>Bacillati</taxon>
        <taxon>Bacillota</taxon>
        <taxon>Tissierellia</taxon>
        <taxon>Tissierellales</taxon>
        <taxon>Gottschalkiaceae</taxon>
        <taxon>Gottschalkia</taxon>
    </lineage>
</organism>
<dbReference type="PATRIC" id="fig|1503.3.peg.3225"/>
<reference evidence="7" key="1">
    <citation type="submission" date="2015-07" db="EMBL/GenBank/DDBJ databases">
        <title>Draft genome sequence of the purine-degrading Gottschalkia purinilyticum DSM 1384 (formerly Clostridium purinilyticum).</title>
        <authorList>
            <person name="Poehlein A."/>
            <person name="Schiel-Bengelsdorf B."/>
            <person name="Bengelsdorf F.R."/>
            <person name="Daniel R."/>
            <person name="Duerre P."/>
        </authorList>
    </citation>
    <scope>NUCLEOTIDE SEQUENCE [LARGE SCALE GENOMIC DNA]</scope>
    <source>
        <strain evidence="7">DSM 1384</strain>
    </source>
</reference>
<gene>
    <name evidence="6" type="ORF">CLPU_8c00850</name>
</gene>